<reference evidence="7 8" key="1">
    <citation type="submission" date="2016-10" db="EMBL/GenBank/DDBJ databases">
        <authorList>
            <person name="de Groot N.N."/>
        </authorList>
    </citation>
    <scope>NUCLEOTIDE SEQUENCE [LARGE SCALE GENOMIC DNA]</scope>
    <source>
        <strain evidence="7 8">DSM 21019</strain>
    </source>
</reference>
<dbReference type="Gene3D" id="1.10.150.120">
    <property type="entry name" value="[2Fe-2S]-binding domain"/>
    <property type="match status" value="1"/>
</dbReference>
<keyword evidence="8" id="KW-1185">Reference proteome</keyword>
<gene>
    <name evidence="7" type="ORF">SAMN04490243_1570</name>
</gene>
<dbReference type="Pfam" id="PF00111">
    <property type="entry name" value="Fer2"/>
    <property type="match status" value="1"/>
</dbReference>
<keyword evidence="2" id="KW-0479">Metal-binding</keyword>
<dbReference type="AlphaFoldDB" id="A0A1I6GCA1"/>
<evidence type="ECO:0000256" key="3">
    <source>
        <dbReference type="ARBA" id="ARBA00023002"/>
    </source>
</evidence>
<dbReference type="PROSITE" id="PS51085">
    <property type="entry name" value="2FE2S_FER_2"/>
    <property type="match status" value="1"/>
</dbReference>
<dbReference type="GO" id="GO:0046872">
    <property type="term" value="F:metal ion binding"/>
    <property type="evidence" value="ECO:0007669"/>
    <property type="project" value="UniProtKB-KW"/>
</dbReference>
<dbReference type="InterPro" id="IPR001041">
    <property type="entry name" value="2Fe-2S_ferredoxin-type"/>
</dbReference>
<evidence type="ECO:0000313" key="7">
    <source>
        <dbReference type="EMBL" id="SFR39819.1"/>
    </source>
</evidence>
<keyword evidence="1" id="KW-0001">2Fe-2S</keyword>
<evidence type="ECO:0000256" key="4">
    <source>
        <dbReference type="ARBA" id="ARBA00023004"/>
    </source>
</evidence>
<dbReference type="SUPFAM" id="SSF54292">
    <property type="entry name" value="2Fe-2S ferredoxin-like"/>
    <property type="match status" value="1"/>
</dbReference>
<dbReference type="GO" id="GO:0016491">
    <property type="term" value="F:oxidoreductase activity"/>
    <property type="evidence" value="ECO:0007669"/>
    <property type="project" value="UniProtKB-KW"/>
</dbReference>
<dbReference type="InterPro" id="IPR006058">
    <property type="entry name" value="2Fe2S_fd_BS"/>
</dbReference>
<protein>
    <submittedName>
        <fullName evidence="7">Isoquinoline 1-oxidoreductase, alpha subunit</fullName>
    </submittedName>
</protein>
<dbReference type="RefSeq" id="WP_092981940.1">
    <property type="nucleotide sequence ID" value="NZ_FOYQ01000001.1"/>
</dbReference>
<sequence>MKIRLLINGRDQEIETDPQTPLLWVIRDILDLKGTKFGCGKAACGACTIHVDGQAVRSCSYPVQLAAGKAITTIEGLGTPEAPHPVQEAWIEEIVPQCGYCQPGFMMAAAALLEKTPAPTDAEIDAGITNICRCGTYYRMRKAIHRAAELKAPVLPEEAEAIAIQDNSDNS</sequence>
<dbReference type="SUPFAM" id="SSF47741">
    <property type="entry name" value="CO dehydrogenase ISP C-domain like"/>
    <property type="match status" value="1"/>
</dbReference>
<feature type="domain" description="2Fe-2S ferredoxin-type" evidence="6">
    <location>
        <begin position="1"/>
        <end position="77"/>
    </location>
</feature>
<proteinExistence type="predicted"/>
<name>A0A1I6GCA1_9FLAO</name>
<dbReference type="PANTHER" id="PTHR44379">
    <property type="entry name" value="OXIDOREDUCTASE WITH IRON-SULFUR SUBUNIT"/>
    <property type="match status" value="1"/>
</dbReference>
<evidence type="ECO:0000259" key="6">
    <source>
        <dbReference type="PROSITE" id="PS51085"/>
    </source>
</evidence>
<dbReference type="STRING" id="400055.SAMN04490243_1570"/>
<dbReference type="InterPro" id="IPR012675">
    <property type="entry name" value="Beta-grasp_dom_sf"/>
</dbReference>
<dbReference type="InterPro" id="IPR036884">
    <property type="entry name" value="2Fe-2S-bd_dom_sf"/>
</dbReference>
<keyword evidence="3" id="KW-0560">Oxidoreductase</keyword>
<dbReference type="Pfam" id="PF01799">
    <property type="entry name" value="Fer2_2"/>
    <property type="match status" value="1"/>
</dbReference>
<accession>A0A1I6GCA1</accession>
<dbReference type="PROSITE" id="PS00197">
    <property type="entry name" value="2FE2S_FER_1"/>
    <property type="match status" value="1"/>
</dbReference>
<evidence type="ECO:0000313" key="8">
    <source>
        <dbReference type="Proteomes" id="UP000199534"/>
    </source>
</evidence>
<dbReference type="GO" id="GO:0051537">
    <property type="term" value="F:2 iron, 2 sulfur cluster binding"/>
    <property type="evidence" value="ECO:0007669"/>
    <property type="project" value="UniProtKB-KW"/>
</dbReference>
<dbReference type="OrthoDB" id="9796880at2"/>
<dbReference type="FunFam" id="3.10.20.30:FF:000020">
    <property type="entry name" value="Xanthine dehydrogenase iron-sulfur subunit"/>
    <property type="match status" value="1"/>
</dbReference>
<dbReference type="CDD" id="cd00207">
    <property type="entry name" value="fer2"/>
    <property type="match status" value="1"/>
</dbReference>
<evidence type="ECO:0000256" key="1">
    <source>
        <dbReference type="ARBA" id="ARBA00022714"/>
    </source>
</evidence>
<evidence type="ECO:0000256" key="2">
    <source>
        <dbReference type="ARBA" id="ARBA00022723"/>
    </source>
</evidence>
<keyword evidence="4" id="KW-0408">Iron</keyword>
<dbReference type="InterPro" id="IPR036010">
    <property type="entry name" value="2Fe-2S_ferredoxin-like_sf"/>
</dbReference>
<organism evidence="7 8">
    <name type="scientific">Robiginitalea myxolifaciens</name>
    <dbReference type="NCBI Taxonomy" id="400055"/>
    <lineage>
        <taxon>Bacteria</taxon>
        <taxon>Pseudomonadati</taxon>
        <taxon>Bacteroidota</taxon>
        <taxon>Flavobacteriia</taxon>
        <taxon>Flavobacteriales</taxon>
        <taxon>Flavobacteriaceae</taxon>
        <taxon>Robiginitalea</taxon>
    </lineage>
</organism>
<evidence type="ECO:0000256" key="5">
    <source>
        <dbReference type="ARBA" id="ARBA00023014"/>
    </source>
</evidence>
<dbReference type="Gene3D" id="3.10.20.30">
    <property type="match status" value="1"/>
</dbReference>
<dbReference type="InterPro" id="IPR002888">
    <property type="entry name" value="2Fe-2S-bd"/>
</dbReference>
<dbReference type="Proteomes" id="UP000199534">
    <property type="component" value="Unassembled WGS sequence"/>
</dbReference>
<dbReference type="InterPro" id="IPR051452">
    <property type="entry name" value="Diverse_Oxidoreductases"/>
</dbReference>
<keyword evidence="5" id="KW-0411">Iron-sulfur</keyword>
<dbReference type="EMBL" id="FOYQ01000001">
    <property type="protein sequence ID" value="SFR39819.1"/>
    <property type="molecule type" value="Genomic_DNA"/>
</dbReference>
<dbReference type="PANTHER" id="PTHR44379:SF2">
    <property type="entry name" value="BLR6218 PROTEIN"/>
    <property type="match status" value="1"/>
</dbReference>